<protein>
    <submittedName>
        <fullName evidence="1">Uncharacterized protein</fullName>
    </submittedName>
</protein>
<reference evidence="2" key="1">
    <citation type="submission" date="2016-07" db="EMBL/GenBank/DDBJ databases">
        <authorList>
            <person name="Florea S."/>
            <person name="Webb J.S."/>
            <person name="Jaromczyk J."/>
            <person name="Schardl C.L."/>
        </authorList>
    </citation>
    <scope>NUCLEOTIDE SEQUENCE [LARGE SCALE GENOMIC DNA]</scope>
    <source>
        <strain evidence="2">1YdBTEX2</strain>
        <plasmid evidence="2">Plasmid pve_Plasmid</plasmid>
    </source>
</reference>
<proteinExistence type="predicted"/>
<sequence length="360" mass="38437">MGLQAQPVDAICISSQVDAGSAYVAAALRYFWLRQQSLRTGHANVPMVRLGMGDPLDGFDLDLEVDEAMAKWPLPANHFQTAAPVPAHDYELTSIEAEFLSKVVEASTHERETLLSRYANSAGVDDVIRLFSQMIGCANAVIENCRLGAIDLLITEGGLHPHVAEDINLPTLVGAMSGVMLAAGVDPREVCSGCVYRHGTHANQSAVTTEDAAYSAFGSLKFMCHENLDQRGSPTRVCIGHAKALKAVNEAECELSRSSTCIEPQSIREAVTGRAWSQSIPSRPGSYWNWGGQPGVEAELVQVRLDSAAGCFSVSEGQLGLVKALPCAQWGGWWAPVQKPDAYSEIGGDNGAHSSTSKVG</sequence>
<evidence type="ECO:0000313" key="2">
    <source>
        <dbReference type="Proteomes" id="UP000245431"/>
    </source>
</evidence>
<keyword evidence="1" id="KW-0614">Plasmid</keyword>
<evidence type="ECO:0000313" key="1">
    <source>
        <dbReference type="EMBL" id="SBW85252.1"/>
    </source>
</evidence>
<dbReference type="AlphaFoldDB" id="A0A1D3KAF3"/>
<geneLocation type="plasmid" evidence="2">
    <name>pve_Plasmid</name>
</geneLocation>
<organism evidence="1 2">
    <name type="scientific">Pseudomonas veronii 1YdBTEX2</name>
    <dbReference type="NCBI Taxonomy" id="1295141"/>
    <lineage>
        <taxon>Bacteria</taxon>
        <taxon>Pseudomonadati</taxon>
        <taxon>Pseudomonadota</taxon>
        <taxon>Gammaproteobacteria</taxon>
        <taxon>Pseudomonadales</taxon>
        <taxon>Pseudomonadaceae</taxon>
        <taxon>Pseudomonas</taxon>
    </lineage>
</organism>
<accession>A0A1D3KAF3</accession>
<gene>
    <name evidence="1" type="ORF">PVE_P0212</name>
</gene>
<dbReference type="Proteomes" id="UP000245431">
    <property type="component" value="Plasmid PVE_plasmid"/>
</dbReference>
<dbReference type="EMBL" id="LT599585">
    <property type="protein sequence ID" value="SBW85252.1"/>
    <property type="molecule type" value="Genomic_DNA"/>
</dbReference>
<name>A0A1D3KAF3_PSEVE</name>